<protein>
    <recommendedName>
        <fullName evidence="3">MYND-type zinc finger protein samB</fullName>
    </recommendedName>
</protein>
<dbReference type="InterPro" id="IPR011990">
    <property type="entry name" value="TPR-like_helical_dom_sf"/>
</dbReference>
<name>A0A1L9RBD9_ASPWE</name>
<proteinExistence type="predicted"/>
<evidence type="ECO:0000313" key="1">
    <source>
        <dbReference type="EMBL" id="OJJ32246.1"/>
    </source>
</evidence>
<dbReference type="EMBL" id="KV878215">
    <property type="protein sequence ID" value="OJJ32246.1"/>
    <property type="molecule type" value="Genomic_DNA"/>
</dbReference>
<dbReference type="Proteomes" id="UP000184383">
    <property type="component" value="Unassembled WGS sequence"/>
</dbReference>
<gene>
    <name evidence="1" type="ORF">ASPWEDRAFT_44334</name>
</gene>
<dbReference type="OrthoDB" id="4177029at2759"/>
<evidence type="ECO:0000313" key="2">
    <source>
        <dbReference type="Proteomes" id="UP000184383"/>
    </source>
</evidence>
<dbReference type="RefSeq" id="XP_040685923.1">
    <property type="nucleotide sequence ID" value="XM_040836243.1"/>
</dbReference>
<dbReference type="AlphaFoldDB" id="A0A1L9RBD9"/>
<dbReference type="VEuPathDB" id="FungiDB:ASPWEDRAFT_44334"/>
<sequence length="155" mass="17308">MGGSLYVCCQCNDGPKLWDSQPRCVVCGHNACGGYRHSHYSYTFTLPRCDKDGLESCRQDWLDKKARLGAEHDETLTSAFVIGKVLCQGRRYKAALGWYRYVFLAEIATHGPHAMRTSETRGAISELLTGLGRHEDAKRWEVPADIANLGCKPVE</sequence>
<dbReference type="GeneID" id="63752091"/>
<evidence type="ECO:0008006" key="3">
    <source>
        <dbReference type="Google" id="ProtNLM"/>
    </source>
</evidence>
<reference evidence="2" key="1">
    <citation type="journal article" date="2017" name="Genome Biol.">
        <title>Comparative genomics reveals high biological diversity and specific adaptations in the industrially and medically important fungal genus Aspergillus.</title>
        <authorList>
            <person name="de Vries R.P."/>
            <person name="Riley R."/>
            <person name="Wiebenga A."/>
            <person name="Aguilar-Osorio G."/>
            <person name="Amillis S."/>
            <person name="Uchima C.A."/>
            <person name="Anderluh G."/>
            <person name="Asadollahi M."/>
            <person name="Askin M."/>
            <person name="Barry K."/>
            <person name="Battaglia E."/>
            <person name="Bayram O."/>
            <person name="Benocci T."/>
            <person name="Braus-Stromeyer S.A."/>
            <person name="Caldana C."/>
            <person name="Canovas D."/>
            <person name="Cerqueira G.C."/>
            <person name="Chen F."/>
            <person name="Chen W."/>
            <person name="Choi C."/>
            <person name="Clum A."/>
            <person name="Dos Santos R.A."/>
            <person name="Damasio A.R."/>
            <person name="Diallinas G."/>
            <person name="Emri T."/>
            <person name="Fekete E."/>
            <person name="Flipphi M."/>
            <person name="Freyberg S."/>
            <person name="Gallo A."/>
            <person name="Gournas C."/>
            <person name="Habgood R."/>
            <person name="Hainaut M."/>
            <person name="Harispe M.L."/>
            <person name="Henrissat B."/>
            <person name="Hilden K.S."/>
            <person name="Hope R."/>
            <person name="Hossain A."/>
            <person name="Karabika E."/>
            <person name="Karaffa L."/>
            <person name="Karanyi Z."/>
            <person name="Krasevec N."/>
            <person name="Kuo A."/>
            <person name="Kusch H."/>
            <person name="LaButti K."/>
            <person name="Lagendijk E.L."/>
            <person name="Lapidus A."/>
            <person name="Levasseur A."/>
            <person name="Lindquist E."/>
            <person name="Lipzen A."/>
            <person name="Logrieco A.F."/>
            <person name="MacCabe A."/>
            <person name="Maekelae M.R."/>
            <person name="Malavazi I."/>
            <person name="Melin P."/>
            <person name="Meyer V."/>
            <person name="Mielnichuk N."/>
            <person name="Miskei M."/>
            <person name="Molnar A.P."/>
            <person name="Mule G."/>
            <person name="Ngan C.Y."/>
            <person name="Orejas M."/>
            <person name="Orosz E."/>
            <person name="Ouedraogo J.P."/>
            <person name="Overkamp K.M."/>
            <person name="Park H.-S."/>
            <person name="Perrone G."/>
            <person name="Piumi F."/>
            <person name="Punt P.J."/>
            <person name="Ram A.F."/>
            <person name="Ramon A."/>
            <person name="Rauscher S."/>
            <person name="Record E."/>
            <person name="Riano-Pachon D.M."/>
            <person name="Robert V."/>
            <person name="Roehrig J."/>
            <person name="Ruller R."/>
            <person name="Salamov A."/>
            <person name="Salih N.S."/>
            <person name="Samson R.A."/>
            <person name="Sandor E."/>
            <person name="Sanguinetti M."/>
            <person name="Schuetze T."/>
            <person name="Sepcic K."/>
            <person name="Shelest E."/>
            <person name="Sherlock G."/>
            <person name="Sophianopoulou V."/>
            <person name="Squina F.M."/>
            <person name="Sun H."/>
            <person name="Susca A."/>
            <person name="Todd R.B."/>
            <person name="Tsang A."/>
            <person name="Unkles S.E."/>
            <person name="van de Wiele N."/>
            <person name="van Rossen-Uffink D."/>
            <person name="Oliveira J.V."/>
            <person name="Vesth T.C."/>
            <person name="Visser J."/>
            <person name="Yu J.-H."/>
            <person name="Zhou M."/>
            <person name="Andersen M.R."/>
            <person name="Archer D.B."/>
            <person name="Baker S.E."/>
            <person name="Benoit I."/>
            <person name="Brakhage A.A."/>
            <person name="Braus G.H."/>
            <person name="Fischer R."/>
            <person name="Frisvad J.C."/>
            <person name="Goldman G.H."/>
            <person name="Houbraken J."/>
            <person name="Oakley B."/>
            <person name="Pocsi I."/>
            <person name="Scazzocchio C."/>
            <person name="Seiboth B."/>
            <person name="vanKuyk P.A."/>
            <person name="Wortman J."/>
            <person name="Dyer P.S."/>
            <person name="Grigoriev I.V."/>
        </authorList>
    </citation>
    <scope>NUCLEOTIDE SEQUENCE [LARGE SCALE GENOMIC DNA]</scope>
    <source>
        <strain evidence="2">DTO 134E9</strain>
    </source>
</reference>
<accession>A0A1L9RBD9</accession>
<organism evidence="1 2">
    <name type="scientific">Aspergillus wentii DTO 134E9</name>
    <dbReference type="NCBI Taxonomy" id="1073089"/>
    <lineage>
        <taxon>Eukaryota</taxon>
        <taxon>Fungi</taxon>
        <taxon>Dikarya</taxon>
        <taxon>Ascomycota</taxon>
        <taxon>Pezizomycotina</taxon>
        <taxon>Eurotiomycetes</taxon>
        <taxon>Eurotiomycetidae</taxon>
        <taxon>Eurotiales</taxon>
        <taxon>Aspergillaceae</taxon>
        <taxon>Aspergillus</taxon>
        <taxon>Aspergillus subgen. Cremei</taxon>
    </lineage>
</organism>
<keyword evidence="2" id="KW-1185">Reference proteome</keyword>
<dbReference type="Gene3D" id="1.25.40.10">
    <property type="entry name" value="Tetratricopeptide repeat domain"/>
    <property type="match status" value="1"/>
</dbReference>